<organism evidence="1 2">
    <name type="scientific">Phytohabitans kaempferiae</name>
    <dbReference type="NCBI Taxonomy" id="1620943"/>
    <lineage>
        <taxon>Bacteria</taxon>
        <taxon>Bacillati</taxon>
        <taxon>Actinomycetota</taxon>
        <taxon>Actinomycetes</taxon>
        <taxon>Micromonosporales</taxon>
        <taxon>Micromonosporaceae</taxon>
    </lineage>
</organism>
<evidence type="ECO:0000313" key="2">
    <source>
        <dbReference type="Proteomes" id="UP001589867"/>
    </source>
</evidence>
<comment type="caution">
    <text evidence="1">The sequence shown here is derived from an EMBL/GenBank/DDBJ whole genome shotgun (WGS) entry which is preliminary data.</text>
</comment>
<name>A0ABV6M9G9_9ACTN</name>
<sequence length="144" mass="15651">MSRGTYDPQRAAESMRKLAAVTDAELAEQVRAAAAAVLELADVWRRGEGWPHGPMDRDAYATATAVGKALADLPGDAPLAAVVATTGPILGQWWPDRPEAAAALREAVERLRHVAMRKTSLGRDARKITRHGDWRPYEPGGRYP</sequence>
<proteinExistence type="predicted"/>
<evidence type="ECO:0000313" key="1">
    <source>
        <dbReference type="EMBL" id="MFC0531371.1"/>
    </source>
</evidence>
<gene>
    <name evidence="1" type="ORF">ACFFIA_27380</name>
</gene>
<evidence type="ECO:0008006" key="3">
    <source>
        <dbReference type="Google" id="ProtNLM"/>
    </source>
</evidence>
<dbReference type="EMBL" id="JBHLUH010000059">
    <property type="protein sequence ID" value="MFC0531371.1"/>
    <property type="molecule type" value="Genomic_DNA"/>
</dbReference>
<dbReference type="RefSeq" id="WP_377255685.1">
    <property type="nucleotide sequence ID" value="NZ_JBHLUH010000059.1"/>
</dbReference>
<keyword evidence="2" id="KW-1185">Reference proteome</keyword>
<dbReference type="Proteomes" id="UP001589867">
    <property type="component" value="Unassembled WGS sequence"/>
</dbReference>
<reference evidence="1 2" key="1">
    <citation type="submission" date="2024-09" db="EMBL/GenBank/DDBJ databases">
        <authorList>
            <person name="Sun Q."/>
            <person name="Mori K."/>
        </authorList>
    </citation>
    <scope>NUCLEOTIDE SEQUENCE [LARGE SCALE GENOMIC DNA]</scope>
    <source>
        <strain evidence="1 2">TBRC 3947</strain>
    </source>
</reference>
<accession>A0ABV6M9G9</accession>
<protein>
    <recommendedName>
        <fullName evidence="3">DUF4254 domain-containing protein</fullName>
    </recommendedName>
</protein>